<dbReference type="AlphaFoldDB" id="A0A319B6P0"/>
<dbReference type="GO" id="GO:0016020">
    <property type="term" value="C:membrane"/>
    <property type="evidence" value="ECO:0007669"/>
    <property type="project" value="UniProtKB-SubCell"/>
</dbReference>
<organism evidence="9 10">
    <name type="scientific">Aspergillus vadensis (strain CBS 113365 / IMI 142717 / IBT 24658)</name>
    <dbReference type="NCBI Taxonomy" id="1448311"/>
    <lineage>
        <taxon>Eukaryota</taxon>
        <taxon>Fungi</taxon>
        <taxon>Dikarya</taxon>
        <taxon>Ascomycota</taxon>
        <taxon>Pezizomycotina</taxon>
        <taxon>Eurotiomycetes</taxon>
        <taxon>Eurotiomycetidae</taxon>
        <taxon>Eurotiales</taxon>
        <taxon>Aspergillaceae</taxon>
        <taxon>Aspergillus</taxon>
        <taxon>Aspergillus subgen. Circumdati</taxon>
    </lineage>
</organism>
<feature type="transmembrane region" description="Helical" evidence="7">
    <location>
        <begin position="71"/>
        <end position="92"/>
    </location>
</feature>
<feature type="transmembrane region" description="Helical" evidence="7">
    <location>
        <begin position="33"/>
        <end position="51"/>
    </location>
</feature>
<evidence type="ECO:0000256" key="2">
    <source>
        <dbReference type="ARBA" id="ARBA00022448"/>
    </source>
</evidence>
<dbReference type="InterPro" id="IPR020846">
    <property type="entry name" value="MFS_dom"/>
</dbReference>
<evidence type="ECO:0000256" key="7">
    <source>
        <dbReference type="SAM" id="Phobius"/>
    </source>
</evidence>
<evidence type="ECO:0000256" key="5">
    <source>
        <dbReference type="ARBA" id="ARBA00023136"/>
    </source>
</evidence>
<dbReference type="InterPro" id="IPR036259">
    <property type="entry name" value="MFS_trans_sf"/>
</dbReference>
<dbReference type="PANTHER" id="PTHR43791">
    <property type="entry name" value="PERMEASE-RELATED"/>
    <property type="match status" value="1"/>
</dbReference>
<dbReference type="FunFam" id="1.20.1250.20:FF:000064">
    <property type="entry name" value="MFS allantoate transporter"/>
    <property type="match status" value="1"/>
</dbReference>
<dbReference type="PROSITE" id="PS50850">
    <property type="entry name" value="MFS"/>
    <property type="match status" value="1"/>
</dbReference>
<keyword evidence="10" id="KW-1185">Reference proteome</keyword>
<reference evidence="9" key="1">
    <citation type="submission" date="2016-12" db="EMBL/GenBank/DDBJ databases">
        <title>The genomes of Aspergillus section Nigri reveals drivers in fungal speciation.</title>
        <authorList>
            <consortium name="DOE Joint Genome Institute"/>
            <person name="Vesth T.C."/>
            <person name="Nybo J."/>
            <person name="Theobald S."/>
            <person name="Brandl J."/>
            <person name="Frisvad J.C."/>
            <person name="Nielsen K.F."/>
            <person name="Lyhne E.K."/>
            <person name="Kogle M.E."/>
            <person name="Kuo A."/>
            <person name="Riley R."/>
            <person name="Clum A."/>
            <person name="Nolan M."/>
            <person name="Lipzen A."/>
            <person name="Salamov A."/>
            <person name="Henrissat B."/>
            <person name="Wiebenga A."/>
            <person name="De Vries R.P."/>
            <person name="Grigoriev I.V."/>
            <person name="Mortensen U.H."/>
            <person name="Andersen M.R."/>
            <person name="Baker S.E."/>
        </authorList>
    </citation>
    <scope>NUCLEOTIDE SEQUENCE [LARGE SCALE GENOMIC DNA]</scope>
    <source>
        <strain evidence="9">CBS 113365</strain>
    </source>
</reference>
<dbReference type="InterPro" id="IPR011701">
    <property type="entry name" value="MFS"/>
</dbReference>
<feature type="transmembrane region" description="Helical" evidence="7">
    <location>
        <begin position="300"/>
        <end position="321"/>
    </location>
</feature>
<evidence type="ECO:0000313" key="9">
    <source>
        <dbReference type="EMBL" id="PYH65960.1"/>
    </source>
</evidence>
<dbReference type="Gene3D" id="1.20.1250.20">
    <property type="entry name" value="MFS general substrate transporter like domains"/>
    <property type="match status" value="1"/>
</dbReference>
<accession>A0A319B6P0</accession>
<dbReference type="Pfam" id="PF01370">
    <property type="entry name" value="Epimerase"/>
    <property type="match status" value="1"/>
</dbReference>
<evidence type="ECO:0000313" key="10">
    <source>
        <dbReference type="Proteomes" id="UP000248405"/>
    </source>
</evidence>
<feature type="transmembrane region" description="Helical" evidence="7">
    <location>
        <begin position="264"/>
        <end position="288"/>
    </location>
</feature>
<feature type="transmembrane region" description="Helical" evidence="7">
    <location>
        <begin position="421"/>
        <end position="441"/>
    </location>
</feature>
<dbReference type="RefSeq" id="XP_025559754.1">
    <property type="nucleotide sequence ID" value="XM_025709633.1"/>
</dbReference>
<name>A0A319B6P0_ASPVC</name>
<dbReference type="GO" id="GO:0022857">
    <property type="term" value="F:transmembrane transporter activity"/>
    <property type="evidence" value="ECO:0007669"/>
    <property type="project" value="InterPro"/>
</dbReference>
<feature type="transmembrane region" description="Helical" evidence="7">
    <location>
        <begin position="193"/>
        <end position="215"/>
    </location>
</feature>
<keyword evidence="4 7" id="KW-1133">Transmembrane helix</keyword>
<comment type="subcellular location">
    <subcellularLocation>
        <location evidence="1">Membrane</location>
        <topology evidence="1">Multi-pass membrane protein</topology>
    </subcellularLocation>
</comment>
<dbReference type="OrthoDB" id="6730379at2759"/>
<keyword evidence="3 7" id="KW-0812">Transmembrane</keyword>
<dbReference type="InterPro" id="IPR001509">
    <property type="entry name" value="Epimerase_deHydtase"/>
</dbReference>
<dbReference type="SUPFAM" id="SSF51735">
    <property type="entry name" value="NAD(P)-binding Rossmann-fold domains"/>
    <property type="match status" value="1"/>
</dbReference>
<evidence type="ECO:0000256" key="4">
    <source>
        <dbReference type="ARBA" id="ARBA00022989"/>
    </source>
</evidence>
<proteinExistence type="inferred from homology"/>
<dbReference type="GeneID" id="37214225"/>
<gene>
    <name evidence="9" type="ORF">BO88DRAFT_437634</name>
</gene>
<evidence type="ECO:0000259" key="8">
    <source>
        <dbReference type="PROSITE" id="PS50850"/>
    </source>
</evidence>
<dbReference type="PANTHER" id="PTHR43791:SF40">
    <property type="entry name" value="THIAMINE PATHWAY TRANSPORTER THI73"/>
    <property type="match status" value="1"/>
</dbReference>
<feature type="transmembrane region" description="Helical" evidence="7">
    <location>
        <begin position="327"/>
        <end position="347"/>
    </location>
</feature>
<dbReference type="Gene3D" id="3.40.50.720">
    <property type="entry name" value="NAD(P)-binding Rossmann-like Domain"/>
    <property type="match status" value="1"/>
</dbReference>
<dbReference type="Proteomes" id="UP000248405">
    <property type="component" value="Unassembled WGS sequence"/>
</dbReference>
<protein>
    <submittedName>
        <fullName evidence="9">MFS general substrate transporter</fullName>
    </submittedName>
</protein>
<evidence type="ECO:0000256" key="3">
    <source>
        <dbReference type="ARBA" id="ARBA00022692"/>
    </source>
</evidence>
<keyword evidence="2" id="KW-0813">Transport</keyword>
<dbReference type="InterPro" id="IPR036291">
    <property type="entry name" value="NAD(P)-bd_dom_sf"/>
</dbReference>
<evidence type="ECO:0000256" key="6">
    <source>
        <dbReference type="ARBA" id="ARBA00037968"/>
    </source>
</evidence>
<feature type="domain" description="Major facilitator superfamily (MFS) profile" evidence="8">
    <location>
        <begin position="33"/>
        <end position="446"/>
    </location>
</feature>
<evidence type="ECO:0000256" key="1">
    <source>
        <dbReference type="ARBA" id="ARBA00004141"/>
    </source>
</evidence>
<keyword evidence="5 7" id="KW-0472">Membrane</keyword>
<feature type="transmembrane region" description="Helical" evidence="7">
    <location>
        <begin position="354"/>
        <end position="375"/>
    </location>
</feature>
<feature type="transmembrane region" description="Helical" evidence="7">
    <location>
        <begin position="161"/>
        <end position="181"/>
    </location>
</feature>
<dbReference type="EMBL" id="KZ821636">
    <property type="protein sequence ID" value="PYH65960.1"/>
    <property type="molecule type" value="Genomic_DNA"/>
</dbReference>
<dbReference type="Pfam" id="PF07690">
    <property type="entry name" value="MFS_1"/>
    <property type="match status" value="1"/>
</dbReference>
<sequence length="874" mass="94840">MSDTKEEKLATIDYGLGDLHDDSALLRRIDWRILPIMFLTYFLQFLDKVALNQYANVMGMQDDLGMKGNDFSWLATGFFIAYAVAEIPQGFLLQRYPITKVLGFNILCWGVLLCCSAAAQNFAGMMSLRVLLGTLEAVIAPALTMYTSMWYTRAESTPRYGLWYCGLGTGQIIGGLISFAAQHAPASMSFHGWRIMFVVIGAVNVLVALLVLFILPATLSEARFLSTSEKVRVEERLRQDQAGVGEKVFRAISLLEAFADLQTALLVLLTILITIPSGVITTFSSILIKDFGYDSKESALLNMPSGVVSIVATMASTMAIARGYSRWLAINVLLIPTLLGACLMSFLPSSNQGGCLAGIYLVNTTVAPLALIFAWTGANYKGYTMKVAGSTLVSAGFSIANIIGPQTFQSRDAPGYIPAKITIVAVNAGAIIISTTLRVVYGRRNARANRLGRAAGSRIEERVRSEGDDEGCITAESNLCDGSTRVDISIYHTMYINHRNPYLLHSTLPISSTAIDTNYTIAKMLTLITGANGFIATHCIATLLSAGHSIRGTVRSAEKATATLSALHAAGIPHLETSLELVVVPDPTDLAQFLPAAAGCDAILHLASAFTYDAEPGQFEERLLRPAIQGTRVACEAAHQCESVRKLVIMSSFAAVYDAALGLQPGRVYTEEDWSPLGFEEGKNTINVAVAYRASKVLAERTAWAYIKENEVDFQLVTLCPGMVFGKMIHPISSLEYLNASNRIVWEVAKGGNEIPPTKAPVWVDVQDLADTCLRALTVDLPSHQRFLVTEGPYDTQEIADVVRGDILAASQRVAVGSPGARIRDTHYSCDSTKVKRMLGLRFRGLRESIVPLVEQLYAMEEGERTDGLSAAVL</sequence>
<feature type="transmembrane region" description="Helical" evidence="7">
    <location>
        <begin position="130"/>
        <end position="149"/>
    </location>
</feature>
<feature type="transmembrane region" description="Helical" evidence="7">
    <location>
        <begin position="98"/>
        <end position="118"/>
    </location>
</feature>
<comment type="similarity">
    <text evidence="6">Belongs to the major facilitator superfamily. Allantoate permease family.</text>
</comment>
<dbReference type="SUPFAM" id="SSF103473">
    <property type="entry name" value="MFS general substrate transporter"/>
    <property type="match status" value="1"/>
</dbReference>